<sequence length="73" mass="8454">MLKKENQDFTELQMKLLRIAGETIDKLRVNAFSVLCEINQESKSTDEPHYASDYDVYFGDLFRFLQASLFGIA</sequence>
<organism evidence="1 2">
    <name type="scientific">Metschnikowia pulcherrima</name>
    <dbReference type="NCBI Taxonomy" id="27326"/>
    <lineage>
        <taxon>Eukaryota</taxon>
        <taxon>Fungi</taxon>
        <taxon>Dikarya</taxon>
        <taxon>Ascomycota</taxon>
        <taxon>Saccharomycotina</taxon>
        <taxon>Pichiomycetes</taxon>
        <taxon>Metschnikowiaceae</taxon>
        <taxon>Metschnikowia</taxon>
    </lineage>
</organism>
<reference evidence="1" key="1">
    <citation type="submission" date="2020-10" db="EMBL/GenBank/DDBJ databases">
        <title>The Whole-Genome Sequence of Metschnikowia persimmonesis, a Novel Endophytic Yeast Species Isolated from Medicinal Plant Diospyros kaki Thumb.</title>
        <authorList>
            <person name="Rahmat E."/>
            <person name="Kang Y."/>
        </authorList>
    </citation>
    <scope>NUCLEOTIDE SEQUENCE</scope>
    <source>
        <strain evidence="1">KIOM G15050</strain>
    </source>
</reference>
<proteinExistence type="predicted"/>
<protein>
    <submittedName>
        <fullName evidence="1">Uncharacterized protein</fullName>
    </submittedName>
</protein>
<dbReference type="OrthoDB" id="10253476at2759"/>
<comment type="caution">
    <text evidence="1">The sequence shown here is derived from an EMBL/GenBank/DDBJ whole genome shotgun (WGS) entry which is preliminary data.</text>
</comment>
<name>A0A8H7GVC5_9ASCO</name>
<evidence type="ECO:0000313" key="1">
    <source>
        <dbReference type="EMBL" id="KAF8003790.1"/>
    </source>
</evidence>
<evidence type="ECO:0000313" key="2">
    <source>
        <dbReference type="Proteomes" id="UP000649328"/>
    </source>
</evidence>
<keyword evidence="2" id="KW-1185">Reference proteome</keyword>
<dbReference type="Proteomes" id="UP000649328">
    <property type="component" value="Unassembled WGS sequence"/>
</dbReference>
<accession>A0A8H7GVC5</accession>
<dbReference type="AlphaFoldDB" id="A0A8H7GVC5"/>
<gene>
    <name evidence="1" type="ORF">HF325_001238</name>
</gene>
<dbReference type="EMBL" id="JACBPP010000002">
    <property type="protein sequence ID" value="KAF8003790.1"/>
    <property type="molecule type" value="Genomic_DNA"/>
</dbReference>